<comment type="similarity">
    <text evidence="1">Belongs to the mTERF family.</text>
</comment>
<evidence type="ECO:0008006" key="6">
    <source>
        <dbReference type="Google" id="ProtNLM"/>
    </source>
</evidence>
<evidence type="ECO:0000313" key="4">
    <source>
        <dbReference type="EMBL" id="KZV15538.1"/>
    </source>
</evidence>
<protein>
    <recommendedName>
        <fullName evidence="6">Mitochondrial transcription termination factor family protein</fullName>
    </recommendedName>
</protein>
<keyword evidence="2" id="KW-0806">Transcription termination</keyword>
<dbReference type="GO" id="GO:0006353">
    <property type="term" value="P:DNA-templated transcription termination"/>
    <property type="evidence" value="ECO:0007669"/>
    <property type="project" value="UniProtKB-KW"/>
</dbReference>
<dbReference type="InterPro" id="IPR038538">
    <property type="entry name" value="MTERF_sf"/>
</dbReference>
<dbReference type="Pfam" id="PF02536">
    <property type="entry name" value="mTERF"/>
    <property type="match status" value="2"/>
</dbReference>
<dbReference type="PANTHER" id="PTHR13068:SF173">
    <property type="entry name" value="EMB|CAB62602.1"/>
    <property type="match status" value="1"/>
</dbReference>
<evidence type="ECO:0000256" key="2">
    <source>
        <dbReference type="ARBA" id="ARBA00022472"/>
    </source>
</evidence>
<dbReference type="PANTHER" id="PTHR13068">
    <property type="entry name" value="CGI-12 PROTEIN-RELATED"/>
    <property type="match status" value="1"/>
</dbReference>
<keyword evidence="3" id="KW-0809">Transit peptide</keyword>
<gene>
    <name evidence="4" type="ORF">F511_42895</name>
</gene>
<dbReference type="InterPro" id="IPR003690">
    <property type="entry name" value="MTERF"/>
</dbReference>
<dbReference type="GO" id="GO:0003676">
    <property type="term" value="F:nucleic acid binding"/>
    <property type="evidence" value="ECO:0007669"/>
    <property type="project" value="InterPro"/>
</dbReference>
<keyword evidence="2" id="KW-0804">Transcription</keyword>
<keyword evidence="2" id="KW-0805">Transcription regulation</keyword>
<keyword evidence="5" id="KW-1185">Reference proteome</keyword>
<dbReference type="OrthoDB" id="637682at2759"/>
<sequence length="395" mass="45251">MSTLRPYSLLSFHFRNFHLNPTNPLSPCINVFSFALSRTYTSTTQSNSENHILLRYLIDSLKCPKHRALAITNRISYVKSLEKPQAAVHFFRTQGFSDTQIRSLLNSRPQILILDSEKVIKPKLMYFQELGIPRPHLAVFISKNPMLLTCSLDNKLKPCIELIKKVLELIQPDTSKCNENDMFHILSRYAWVIGKDSRLLSSIKYLESCGIVGSQLIMILKNEPRLVYMSESKVKSLISRVTELGFVVGSRMFVYGVFTCYSNSAETLSRKYGVLQSFGFSKCECTKMLLKSPSLFKSSEVRLRHGIEFFLNTCMLDKSSIVACPNILVFSMEKRVVPRYRVYMILKSRGLVDKLPSISSLLTCSETKFTEKYILRFQDDAKELLLAYEGRLSES</sequence>
<dbReference type="AlphaFoldDB" id="A0A2Z7A1Q2"/>
<dbReference type="SMART" id="SM00733">
    <property type="entry name" value="Mterf"/>
    <property type="match status" value="7"/>
</dbReference>
<organism evidence="4 5">
    <name type="scientific">Dorcoceras hygrometricum</name>
    <dbReference type="NCBI Taxonomy" id="472368"/>
    <lineage>
        <taxon>Eukaryota</taxon>
        <taxon>Viridiplantae</taxon>
        <taxon>Streptophyta</taxon>
        <taxon>Embryophyta</taxon>
        <taxon>Tracheophyta</taxon>
        <taxon>Spermatophyta</taxon>
        <taxon>Magnoliopsida</taxon>
        <taxon>eudicotyledons</taxon>
        <taxon>Gunneridae</taxon>
        <taxon>Pentapetalae</taxon>
        <taxon>asterids</taxon>
        <taxon>lamiids</taxon>
        <taxon>Lamiales</taxon>
        <taxon>Gesneriaceae</taxon>
        <taxon>Didymocarpoideae</taxon>
        <taxon>Trichosporeae</taxon>
        <taxon>Loxocarpinae</taxon>
        <taxon>Dorcoceras</taxon>
    </lineage>
</organism>
<dbReference type="Gene3D" id="1.25.70.10">
    <property type="entry name" value="Transcription termination factor 3, mitochondrial"/>
    <property type="match status" value="2"/>
</dbReference>
<dbReference type="Proteomes" id="UP000250235">
    <property type="component" value="Unassembled WGS sequence"/>
</dbReference>
<proteinExistence type="inferred from homology"/>
<evidence type="ECO:0000313" key="5">
    <source>
        <dbReference type="Proteomes" id="UP000250235"/>
    </source>
</evidence>
<dbReference type="FunFam" id="1.25.70.10:FF:000001">
    <property type="entry name" value="Mitochondrial transcription termination factor-like"/>
    <property type="match status" value="1"/>
</dbReference>
<dbReference type="EMBL" id="KV019922">
    <property type="protein sequence ID" value="KZV15538.1"/>
    <property type="molecule type" value="Genomic_DNA"/>
</dbReference>
<name>A0A2Z7A1Q2_9LAMI</name>
<evidence type="ECO:0000256" key="1">
    <source>
        <dbReference type="ARBA" id="ARBA00007692"/>
    </source>
</evidence>
<evidence type="ECO:0000256" key="3">
    <source>
        <dbReference type="ARBA" id="ARBA00022946"/>
    </source>
</evidence>
<accession>A0A2Z7A1Q2</accession>
<reference evidence="4 5" key="1">
    <citation type="journal article" date="2015" name="Proc. Natl. Acad. Sci. U.S.A.">
        <title>The resurrection genome of Boea hygrometrica: A blueprint for survival of dehydration.</title>
        <authorList>
            <person name="Xiao L."/>
            <person name="Yang G."/>
            <person name="Zhang L."/>
            <person name="Yang X."/>
            <person name="Zhao S."/>
            <person name="Ji Z."/>
            <person name="Zhou Q."/>
            <person name="Hu M."/>
            <person name="Wang Y."/>
            <person name="Chen M."/>
            <person name="Xu Y."/>
            <person name="Jin H."/>
            <person name="Xiao X."/>
            <person name="Hu G."/>
            <person name="Bao F."/>
            <person name="Hu Y."/>
            <person name="Wan P."/>
            <person name="Li L."/>
            <person name="Deng X."/>
            <person name="Kuang T."/>
            <person name="Xiang C."/>
            <person name="Zhu J.K."/>
            <person name="Oliver M.J."/>
            <person name="He Y."/>
        </authorList>
    </citation>
    <scope>NUCLEOTIDE SEQUENCE [LARGE SCALE GENOMIC DNA]</scope>
    <source>
        <strain evidence="5">cv. XS01</strain>
    </source>
</reference>